<keyword evidence="14" id="KW-0326">Glycosidase</keyword>
<dbReference type="Gene3D" id="1.10.1670.10">
    <property type="entry name" value="Helix-hairpin-Helix base-excision DNA repair enzymes (C-terminal)"/>
    <property type="match status" value="1"/>
</dbReference>
<dbReference type="GO" id="GO:0035485">
    <property type="term" value="F:adenine/guanine mispair binding"/>
    <property type="evidence" value="ECO:0007669"/>
    <property type="project" value="TreeGrafter"/>
</dbReference>
<dbReference type="STRING" id="195.ATE51_00306"/>
<evidence type="ECO:0000256" key="4">
    <source>
        <dbReference type="ARBA" id="ARBA00008343"/>
    </source>
</evidence>
<evidence type="ECO:0000256" key="5">
    <source>
        <dbReference type="ARBA" id="ARBA00012045"/>
    </source>
</evidence>
<evidence type="ECO:0000256" key="1">
    <source>
        <dbReference type="ARBA" id="ARBA00000843"/>
    </source>
</evidence>
<dbReference type="GO" id="GO:0000701">
    <property type="term" value="F:purine-specific mismatch base pair DNA N-glycosylase activity"/>
    <property type="evidence" value="ECO:0007669"/>
    <property type="project" value="UniProtKB-EC"/>
</dbReference>
<dbReference type="Pfam" id="PF00730">
    <property type="entry name" value="HhH-GPD"/>
    <property type="match status" value="1"/>
</dbReference>
<comment type="caution">
    <text evidence="18">The sequence shown here is derived from an EMBL/GenBank/DDBJ whole genome shotgun (WGS) entry which is preliminary data.</text>
</comment>
<dbReference type="InterPro" id="IPR004036">
    <property type="entry name" value="Endonuclease-III-like_CS2"/>
</dbReference>
<keyword evidence="7" id="KW-0004">4Fe-4S</keyword>
<keyword evidence="12" id="KW-0411">Iron-sulfur</keyword>
<keyword evidence="10" id="KW-0378">Hydrolase</keyword>
<dbReference type="KEGG" id="ccoo:ATE51_00306"/>
<dbReference type="AlphaFoldDB" id="A0A0Q2T6D1"/>
<dbReference type="Proteomes" id="UP000365807">
    <property type="component" value="Unassembled WGS sequence"/>
</dbReference>
<reference evidence="17 21" key="1">
    <citation type="submission" date="2018-05" db="EMBL/GenBank/DDBJ databases">
        <authorList>
            <consortium name="GenomeTrakr network: Whole genome sequencing for foodborne pathogen traceback"/>
        </authorList>
    </citation>
    <scope>NUCLEOTIDE SEQUENCE [LARGE SCALE GENOMIC DNA]</scope>
    <source>
        <strain evidence="17 21">NC_C6016</strain>
    </source>
</reference>
<evidence type="ECO:0000256" key="13">
    <source>
        <dbReference type="ARBA" id="ARBA00023204"/>
    </source>
</evidence>
<evidence type="ECO:0000256" key="7">
    <source>
        <dbReference type="ARBA" id="ARBA00022485"/>
    </source>
</evidence>
<dbReference type="NCBIfam" id="TIGR01084">
    <property type="entry name" value="mutY"/>
    <property type="match status" value="1"/>
</dbReference>
<evidence type="ECO:0000313" key="16">
    <source>
        <dbReference type="EMBL" id="EAJ1076588.1"/>
    </source>
</evidence>
<name>A0A0Q2T6D1_CAMCO</name>
<evidence type="ECO:0000313" key="18">
    <source>
        <dbReference type="EMBL" id="EAK4358177.1"/>
    </source>
</evidence>
<keyword evidence="9" id="KW-0227">DNA damage</keyword>
<dbReference type="GO" id="GO:0051539">
    <property type="term" value="F:4 iron, 4 sulfur cluster binding"/>
    <property type="evidence" value="ECO:0007669"/>
    <property type="project" value="UniProtKB-KW"/>
</dbReference>
<dbReference type="InterPro" id="IPR000445">
    <property type="entry name" value="HhH_motif"/>
</dbReference>
<sequence>MQKQMIQNLQDKLLLWYDKNGRKNLPWRNLESKDCDERLKDIDRAYGVYISEIMLQQTQVKSVLEKFYFPFLQKFPTLQSLAKANEDELLKAWQGLGYYTRARNLKKAALECVDKFEGKLPKKLDELKNLSGIGTYTAGAIACFAYDQKVSFVDGNIRRVLSRLFALENPKMSELERKAKELLNLADAFNHNQALLDIGALICVSKNAKCGICPLYDFCQGKFNTELYPGIKKTSYENANLSLFVFEWDKKFAIQKSQDKLYKGMYNFPFFKKEEGEIFKNMKLLGEFKHHYTKYKLNIKVYHQILKEENKNYQFKSLKELESTALSILSLKALRLIKL</sequence>
<evidence type="ECO:0000256" key="2">
    <source>
        <dbReference type="ARBA" id="ARBA00001966"/>
    </source>
</evidence>
<evidence type="ECO:0000256" key="12">
    <source>
        <dbReference type="ARBA" id="ARBA00023014"/>
    </source>
</evidence>
<evidence type="ECO:0000256" key="3">
    <source>
        <dbReference type="ARBA" id="ARBA00002933"/>
    </source>
</evidence>
<dbReference type="EC" id="3.2.2.31" evidence="5"/>
<dbReference type="EMBL" id="AACQHW010000006">
    <property type="protein sequence ID" value="EAL6851083.1"/>
    <property type="molecule type" value="Genomic_DNA"/>
</dbReference>
<dbReference type="InterPro" id="IPR044298">
    <property type="entry name" value="MIG/MutY"/>
</dbReference>
<dbReference type="Pfam" id="PF00633">
    <property type="entry name" value="HHH"/>
    <property type="match status" value="1"/>
</dbReference>
<dbReference type="OrthoDB" id="9802365at2"/>
<dbReference type="InterPro" id="IPR005760">
    <property type="entry name" value="A/G_AdeGlyc_MutY"/>
</dbReference>
<dbReference type="PROSITE" id="PS01155">
    <property type="entry name" value="ENDONUCLEASE_III_2"/>
    <property type="match status" value="1"/>
</dbReference>
<feature type="domain" description="HhH-GPD" evidence="15">
    <location>
        <begin position="54"/>
        <end position="201"/>
    </location>
</feature>
<dbReference type="eggNOG" id="COG1194">
    <property type="taxonomic scope" value="Bacteria"/>
</dbReference>
<dbReference type="InterPro" id="IPR003651">
    <property type="entry name" value="Endonuclease3_FeS-loop_motif"/>
</dbReference>
<accession>A0A0Q2T6D1</accession>
<dbReference type="GO" id="GO:0006284">
    <property type="term" value="P:base-excision repair"/>
    <property type="evidence" value="ECO:0007669"/>
    <property type="project" value="InterPro"/>
</dbReference>
<dbReference type="GO" id="GO:0006298">
    <property type="term" value="P:mismatch repair"/>
    <property type="evidence" value="ECO:0007669"/>
    <property type="project" value="TreeGrafter"/>
</dbReference>
<dbReference type="CDD" id="cd00056">
    <property type="entry name" value="ENDO3c"/>
    <property type="match status" value="1"/>
</dbReference>
<dbReference type="EMBL" id="AACDUL010000008">
    <property type="protein sequence ID" value="EAK1509707.1"/>
    <property type="molecule type" value="Genomic_DNA"/>
</dbReference>
<keyword evidence="8" id="KW-0479">Metal-binding</keyword>
<dbReference type="PANTHER" id="PTHR42944:SF1">
    <property type="entry name" value="ADENINE DNA GLYCOSYLASE"/>
    <property type="match status" value="1"/>
</dbReference>
<evidence type="ECO:0000313" key="22">
    <source>
        <dbReference type="Proteomes" id="UP000365807"/>
    </source>
</evidence>
<evidence type="ECO:0000313" key="17">
    <source>
        <dbReference type="EMBL" id="EAK1509707.1"/>
    </source>
</evidence>
<dbReference type="SMART" id="SM00525">
    <property type="entry name" value="FES"/>
    <property type="match status" value="1"/>
</dbReference>
<evidence type="ECO:0000313" key="19">
    <source>
        <dbReference type="EMBL" id="EAL6851083.1"/>
    </source>
</evidence>
<keyword evidence="13" id="KW-0234">DNA repair</keyword>
<organism evidence="18 22">
    <name type="scientific">Campylobacter coli</name>
    <dbReference type="NCBI Taxonomy" id="195"/>
    <lineage>
        <taxon>Bacteria</taxon>
        <taxon>Pseudomonadati</taxon>
        <taxon>Campylobacterota</taxon>
        <taxon>Epsilonproteobacteria</taxon>
        <taxon>Campylobacterales</taxon>
        <taxon>Campylobacteraceae</taxon>
        <taxon>Campylobacter</taxon>
    </lineage>
</organism>
<dbReference type="EMBL" id="AABUYW010000004">
    <property type="protein sequence ID" value="EAJ1076588.1"/>
    <property type="molecule type" value="Genomic_DNA"/>
</dbReference>
<dbReference type="Proteomes" id="UP000361993">
    <property type="component" value="Unassembled WGS sequence"/>
</dbReference>
<dbReference type="SUPFAM" id="SSF48150">
    <property type="entry name" value="DNA-glycosylase"/>
    <property type="match status" value="1"/>
</dbReference>
<evidence type="ECO:0000313" key="23">
    <source>
        <dbReference type="Proteomes" id="UP000557830"/>
    </source>
</evidence>
<dbReference type="InterPro" id="IPR003265">
    <property type="entry name" value="HhH-GPD_domain"/>
</dbReference>
<dbReference type="GO" id="GO:0032357">
    <property type="term" value="F:oxidized purine DNA binding"/>
    <property type="evidence" value="ECO:0007669"/>
    <property type="project" value="TreeGrafter"/>
</dbReference>
<dbReference type="Proteomes" id="UP000352088">
    <property type="component" value="Unassembled WGS sequence"/>
</dbReference>
<evidence type="ECO:0000256" key="8">
    <source>
        <dbReference type="ARBA" id="ARBA00022723"/>
    </source>
</evidence>
<evidence type="ECO:0000313" key="20">
    <source>
        <dbReference type="Proteomes" id="UP000352088"/>
    </source>
</evidence>
<comment type="cofactor">
    <cofactor evidence="2">
        <name>[4Fe-4S] cluster</name>
        <dbReference type="ChEBI" id="CHEBI:49883"/>
    </cofactor>
</comment>
<evidence type="ECO:0000256" key="10">
    <source>
        <dbReference type="ARBA" id="ARBA00022801"/>
    </source>
</evidence>
<dbReference type="PANTHER" id="PTHR42944">
    <property type="entry name" value="ADENINE DNA GLYCOSYLASE"/>
    <property type="match status" value="1"/>
</dbReference>
<keyword evidence="11" id="KW-0408">Iron</keyword>
<dbReference type="SMART" id="SM00478">
    <property type="entry name" value="ENDO3c"/>
    <property type="match status" value="1"/>
</dbReference>
<evidence type="ECO:0000256" key="6">
    <source>
        <dbReference type="ARBA" id="ARBA00022023"/>
    </source>
</evidence>
<dbReference type="GO" id="GO:0034039">
    <property type="term" value="F:8-oxo-7,8-dihydroguanine DNA N-glycosylase activity"/>
    <property type="evidence" value="ECO:0007669"/>
    <property type="project" value="TreeGrafter"/>
</dbReference>
<protein>
    <recommendedName>
        <fullName evidence="6">Adenine DNA glycosylase</fullName>
        <ecNumber evidence="5">3.2.2.31</ecNumber>
    </recommendedName>
</protein>
<evidence type="ECO:0000259" key="15">
    <source>
        <dbReference type="SMART" id="SM00478"/>
    </source>
</evidence>
<dbReference type="Gene3D" id="1.10.340.30">
    <property type="entry name" value="Hypothetical protein, domain 2"/>
    <property type="match status" value="1"/>
</dbReference>
<proteinExistence type="inferred from homology"/>
<comment type="similarity">
    <text evidence="4">Belongs to the Nth/MutY family.</text>
</comment>
<dbReference type="InterPro" id="IPR023170">
    <property type="entry name" value="HhH_base_excis_C"/>
</dbReference>
<evidence type="ECO:0000256" key="11">
    <source>
        <dbReference type="ARBA" id="ARBA00023004"/>
    </source>
</evidence>
<comment type="catalytic activity">
    <reaction evidence="1">
        <text>Hydrolyzes free adenine bases from 7,8-dihydro-8-oxoguanine:adenine mismatched double-stranded DNA, leaving an apurinic site.</text>
        <dbReference type="EC" id="3.2.2.31"/>
    </reaction>
</comment>
<dbReference type="GO" id="GO:0046872">
    <property type="term" value="F:metal ion binding"/>
    <property type="evidence" value="ECO:0007669"/>
    <property type="project" value="UniProtKB-KW"/>
</dbReference>
<evidence type="ECO:0000256" key="14">
    <source>
        <dbReference type="ARBA" id="ARBA00023295"/>
    </source>
</evidence>
<dbReference type="InterPro" id="IPR011257">
    <property type="entry name" value="DNA_glycosylase"/>
</dbReference>
<reference evidence="18 22" key="2">
    <citation type="submission" date="2018-06" db="EMBL/GenBank/DDBJ databases">
        <authorList>
            <consortium name="NARMS: The National Antimicrobial Resistance Monitoring System"/>
        </authorList>
    </citation>
    <scope>NUCLEOTIDE SEQUENCE [LARGE SCALE GENOMIC DNA]</scope>
    <source>
        <strain evidence="19 20">CVM N17C548</strain>
        <strain evidence="18 22">FSIS11807978</strain>
        <strain evidence="16 23">FSIS1609200</strain>
    </source>
</reference>
<evidence type="ECO:0000313" key="21">
    <source>
        <dbReference type="Proteomes" id="UP000361993"/>
    </source>
</evidence>
<evidence type="ECO:0000256" key="9">
    <source>
        <dbReference type="ARBA" id="ARBA00022763"/>
    </source>
</evidence>
<gene>
    <name evidence="18" type="primary">mutY</name>
    <name evidence="16" type="ORF">BU953_02955</name>
    <name evidence="18" type="ORF">C6T04_04400</name>
    <name evidence="17" type="ORF">CJD00_05430</name>
    <name evidence="19" type="ORF">DSX26_06325</name>
</gene>
<comment type="function">
    <text evidence="3">Adenine glycosylase active on G-A mispairs. MutY also corrects error-prone DNA synthesis past GO lesions which are due to the oxidatively damaged form of guanine: 7,8-dihydro-8-oxoguanine (8-oxo-dGTP).</text>
</comment>
<dbReference type="EMBL" id="AACGFG010000005">
    <property type="protein sequence ID" value="EAK4358177.1"/>
    <property type="molecule type" value="Genomic_DNA"/>
</dbReference>
<dbReference type="Proteomes" id="UP000557830">
    <property type="component" value="Unassembled WGS sequence"/>
</dbReference>